<dbReference type="Pfam" id="PF20183">
    <property type="entry name" value="DUF6546"/>
    <property type="match status" value="1"/>
</dbReference>
<dbReference type="RefSeq" id="XP_060410706.1">
    <property type="nucleotide sequence ID" value="XM_060562795.1"/>
</dbReference>
<keyword evidence="3" id="KW-1185">Reference proteome</keyword>
<protein>
    <recommendedName>
        <fullName evidence="1">DUF6546 domain-containing protein</fullName>
    </recommendedName>
</protein>
<gene>
    <name evidence="2" type="ORF">LY79DRAFT_661697</name>
</gene>
<dbReference type="EMBL" id="JAHLJV010000064">
    <property type="protein sequence ID" value="KAK1579587.1"/>
    <property type="molecule type" value="Genomic_DNA"/>
</dbReference>
<dbReference type="InterPro" id="IPR046676">
    <property type="entry name" value="DUF6546"/>
</dbReference>
<dbReference type="Proteomes" id="UP001230504">
    <property type="component" value="Unassembled WGS sequence"/>
</dbReference>
<evidence type="ECO:0000313" key="3">
    <source>
        <dbReference type="Proteomes" id="UP001230504"/>
    </source>
</evidence>
<organism evidence="2 3">
    <name type="scientific">Colletotrichum navitas</name>
    <dbReference type="NCBI Taxonomy" id="681940"/>
    <lineage>
        <taxon>Eukaryota</taxon>
        <taxon>Fungi</taxon>
        <taxon>Dikarya</taxon>
        <taxon>Ascomycota</taxon>
        <taxon>Pezizomycotina</taxon>
        <taxon>Sordariomycetes</taxon>
        <taxon>Hypocreomycetidae</taxon>
        <taxon>Glomerellales</taxon>
        <taxon>Glomerellaceae</taxon>
        <taxon>Colletotrichum</taxon>
        <taxon>Colletotrichum graminicola species complex</taxon>
    </lineage>
</organism>
<evidence type="ECO:0000259" key="1">
    <source>
        <dbReference type="Pfam" id="PF20183"/>
    </source>
</evidence>
<feature type="domain" description="DUF6546" evidence="1">
    <location>
        <begin position="281"/>
        <end position="459"/>
    </location>
</feature>
<accession>A0AAD8PT69</accession>
<evidence type="ECO:0000313" key="2">
    <source>
        <dbReference type="EMBL" id="KAK1579587.1"/>
    </source>
</evidence>
<dbReference type="AlphaFoldDB" id="A0AAD8PT69"/>
<sequence>MHSPDGINNHLRWADLPAEIRLMILEQVEVRNKGHDLSDWARVSREWQAFFEPQIFQHLKLQYPGSDIENLSLFVHGYRRGLIKRISLHVRTEEYDNKDKFDELETQDTINANNKLFSRAIKTLFASLSTWCNESPNSGIELRLSASSPSDSGHPWKYRAETSQHDRSRVHSLNSKRRLLGNLLGISSGALKLARVPIIRRFSVNQHCYRSLSRALLAKILPSLCRLKTISYEPWHAITRNEQFPRDEAMITLLDLAGELVTIRSVHIWEAQSPLNGNKRFIRFCNDRLVSSSVNASYRLRCFTLCHAVDARNFFRCALRDAPDNPLGPSDGSRTWPGLRYLALTTNVGDLISSQSSLEQLILQASWAALRMPLLRMMEIWAPGAGEGFVFRYHLWKESPLVTLIATWQLEVSKKALESWKKVAAGSTEHELICNVKLARSGTTTSDSPYALCNRLGLSPQLREWK</sequence>
<name>A0AAD8PT69_9PEZI</name>
<reference evidence="2" key="1">
    <citation type="submission" date="2021-06" db="EMBL/GenBank/DDBJ databases">
        <title>Comparative genomics, transcriptomics and evolutionary studies reveal genomic signatures of adaptation to plant cell wall in hemibiotrophic fungi.</title>
        <authorList>
            <consortium name="DOE Joint Genome Institute"/>
            <person name="Baroncelli R."/>
            <person name="Diaz J.F."/>
            <person name="Benocci T."/>
            <person name="Peng M."/>
            <person name="Battaglia E."/>
            <person name="Haridas S."/>
            <person name="Andreopoulos W."/>
            <person name="Labutti K."/>
            <person name="Pangilinan J."/>
            <person name="Floch G.L."/>
            <person name="Makela M.R."/>
            <person name="Henrissat B."/>
            <person name="Grigoriev I.V."/>
            <person name="Crouch J.A."/>
            <person name="De Vries R.P."/>
            <person name="Sukno S.A."/>
            <person name="Thon M.R."/>
        </authorList>
    </citation>
    <scope>NUCLEOTIDE SEQUENCE</scope>
    <source>
        <strain evidence="2">CBS 125086</strain>
    </source>
</reference>
<comment type="caution">
    <text evidence="2">The sequence shown here is derived from an EMBL/GenBank/DDBJ whole genome shotgun (WGS) entry which is preliminary data.</text>
</comment>
<proteinExistence type="predicted"/>
<dbReference type="GeneID" id="85447035"/>